<dbReference type="OrthoDB" id="10063355at2759"/>
<keyword evidence="4" id="KW-1185">Reference proteome</keyword>
<keyword evidence="1" id="KW-0812">Transmembrane</keyword>
<dbReference type="Gene3D" id="3.20.20.80">
    <property type="entry name" value="Glycosidases"/>
    <property type="match status" value="1"/>
</dbReference>
<proteinExistence type="predicted"/>
<name>A0A0K3AUR1_CAEEL</name>
<dbReference type="InParanoid" id="A0A0K3AUR1"/>
<dbReference type="WormBase" id="T19H5.1b">
    <property type="protein sequence ID" value="CE50123"/>
    <property type="gene ID" value="WBGene00011846"/>
    <property type="gene designation" value="chil-25"/>
</dbReference>
<dbReference type="Pfam" id="PF00704">
    <property type="entry name" value="Glyco_hydro_18"/>
    <property type="match status" value="1"/>
</dbReference>
<evidence type="ECO:0000313" key="3">
    <source>
        <dbReference type="EMBL" id="CTQ86535.1"/>
    </source>
</evidence>
<protein>
    <submittedName>
        <fullName evidence="3">GH18 domain-containing protein</fullName>
    </submittedName>
</protein>
<dbReference type="GO" id="GO:0005975">
    <property type="term" value="P:carbohydrate metabolic process"/>
    <property type="evidence" value="ECO:0007669"/>
    <property type="project" value="InterPro"/>
</dbReference>
<dbReference type="SUPFAM" id="SSF51445">
    <property type="entry name" value="(Trans)glycosidases"/>
    <property type="match status" value="1"/>
</dbReference>
<dbReference type="AlphaFoldDB" id="A0A0K3AUR1"/>
<dbReference type="eggNOG" id="KOG2806">
    <property type="taxonomic scope" value="Eukaryota"/>
</dbReference>
<evidence type="ECO:0000313" key="5">
    <source>
        <dbReference type="WormBase" id="T19H5.1b"/>
    </source>
</evidence>
<feature type="domain" description="GH18" evidence="2">
    <location>
        <begin position="109"/>
        <end position="456"/>
    </location>
</feature>
<evidence type="ECO:0000259" key="2">
    <source>
        <dbReference type="PROSITE" id="PS51910"/>
    </source>
</evidence>
<dbReference type="CTD" id="188614"/>
<organism evidence="3 4">
    <name type="scientific">Caenorhabditis elegans</name>
    <dbReference type="NCBI Taxonomy" id="6239"/>
    <lineage>
        <taxon>Eukaryota</taxon>
        <taxon>Metazoa</taxon>
        <taxon>Ecdysozoa</taxon>
        <taxon>Nematoda</taxon>
        <taxon>Chromadorea</taxon>
        <taxon>Rhabditida</taxon>
        <taxon>Rhabditina</taxon>
        <taxon>Rhabditomorpha</taxon>
        <taxon>Rhabditoidea</taxon>
        <taxon>Rhabditidae</taxon>
        <taxon>Peloderinae</taxon>
        <taxon>Caenorhabditis</taxon>
    </lineage>
</organism>
<accession>A0A0K3AUR1</accession>
<dbReference type="Bgee" id="WBGene00011846">
    <property type="expression patterns" value="Expressed in adult organism and 2 other cell types or tissues"/>
</dbReference>
<dbReference type="STRING" id="6239.T19H5.1b.1"/>
<dbReference type="RefSeq" id="NP_001300596.1">
    <property type="nucleotide sequence ID" value="NM_001313667.1"/>
</dbReference>
<dbReference type="InterPro" id="IPR017853">
    <property type="entry name" value="GH"/>
</dbReference>
<keyword evidence="1" id="KW-1133">Transmembrane helix</keyword>
<dbReference type="PANTHER" id="PTHR46073:SF11">
    <property type="entry name" value="GH18 DOMAIN-CONTAINING PROTEIN"/>
    <property type="match status" value="1"/>
</dbReference>
<evidence type="ECO:0000313" key="4">
    <source>
        <dbReference type="Proteomes" id="UP000001940"/>
    </source>
</evidence>
<dbReference type="GO" id="GO:0008061">
    <property type="term" value="F:chitin binding"/>
    <property type="evidence" value="ECO:0007669"/>
    <property type="project" value="InterPro"/>
</dbReference>
<dbReference type="InterPro" id="IPR011583">
    <property type="entry name" value="Chitinase_II/V-like_cat"/>
</dbReference>
<keyword evidence="1" id="KW-0472">Membrane</keyword>
<dbReference type="PROSITE" id="PS51910">
    <property type="entry name" value="GH18_2"/>
    <property type="match status" value="1"/>
</dbReference>
<dbReference type="PaxDb" id="6239-T19H5.1"/>
<dbReference type="Proteomes" id="UP000001940">
    <property type="component" value="Chromosome II"/>
</dbReference>
<dbReference type="SMR" id="A0A0K3AUR1"/>
<dbReference type="EMBL" id="BX284602">
    <property type="protein sequence ID" value="CTQ86535.1"/>
    <property type="molecule type" value="Genomic_DNA"/>
</dbReference>
<sequence length="483" mass="55274">MGRRLRVNMINSLILVAFSIFSQTEMSTREEFFELSSPLDFRPDSNLPTRKYLCRTPGKYIYIILFVILMLLLGIWFLIWSFDTVEKKSRTSTIQPKIDPTSTVSNCNKRVVGYYSRSETSKITSVQVSKLTHAVFAFVYMNSDGTLKFEKQDEEDRFMQLKDIVNMGTSPVKIMISIGGKENSQNFSPVIESEYRRQIFINSILTFLKENDLDGIDLFWEWPCSTYKSVYLHFICELKQQLQTKDKDYILSIVVPPPEVGGWIDGFDMNNIVQIVDFINVFSLDYYGPTQNDFGKITGPTAPMFNGVPGRETFNVDHTSKVLSCETMQSNKFNIAIPFYTTLWENVQGPIDKIEIFRNVNKVHGKIVGQSHMSRMIVQQKGFVLTPYSFDNATRNAFIYNSSTKIYLTFETDQSIVAKIEYVSEHLLGGICIWTVDKDDEGNSQLNAISFDGLCTTGNVPKYDCSYWNGNTLPPTQCNLTMN</sequence>
<dbReference type="FunCoup" id="A0A0K3AUR1">
    <property type="interactions" value="8"/>
</dbReference>
<dbReference type="AGR" id="WB:WBGene00011846"/>
<gene>
    <name evidence="3 5" type="primary">chil-25</name>
    <name evidence="3" type="ORF">CELE_T19H5.1</name>
    <name evidence="5" type="ORF">T19H5.1</name>
</gene>
<dbReference type="SMART" id="SM00636">
    <property type="entry name" value="Glyco_18"/>
    <property type="match status" value="1"/>
</dbReference>
<dbReference type="PANTHER" id="PTHR46073">
    <property type="entry name" value="CHITINASE"/>
    <property type="match status" value="1"/>
</dbReference>
<dbReference type="InterPro" id="IPR001223">
    <property type="entry name" value="Glyco_hydro18_cat"/>
</dbReference>
<reference evidence="3 4" key="1">
    <citation type="journal article" date="1998" name="Science">
        <title>Genome sequence of the nematode C. elegans: a platform for investigating biology.</title>
        <authorList>
            <consortium name="The C. elegans sequencing consortium"/>
            <person name="Sulson J.E."/>
            <person name="Waterston R."/>
        </authorList>
    </citation>
    <scope>NUCLEOTIDE SEQUENCE [LARGE SCALE GENOMIC DNA]</scope>
    <source>
        <strain evidence="3 4">Bristol N2</strain>
    </source>
</reference>
<feature type="transmembrane region" description="Helical" evidence="1">
    <location>
        <begin position="60"/>
        <end position="80"/>
    </location>
</feature>
<evidence type="ECO:0000256" key="1">
    <source>
        <dbReference type="SAM" id="Phobius"/>
    </source>
</evidence>
<dbReference type="GeneID" id="188614"/>